<dbReference type="NCBIfam" id="NF002073">
    <property type="entry name" value="PRK00913.1-2"/>
    <property type="match status" value="1"/>
</dbReference>
<evidence type="ECO:0000256" key="6">
    <source>
        <dbReference type="ARBA" id="ARBA00022801"/>
    </source>
</evidence>
<evidence type="ECO:0000256" key="1">
    <source>
        <dbReference type="ARBA" id="ARBA00000135"/>
    </source>
</evidence>
<dbReference type="EMBL" id="CP036268">
    <property type="protein sequence ID" value="QDT37133.1"/>
    <property type="molecule type" value="Genomic_DNA"/>
</dbReference>
<evidence type="ECO:0000256" key="8">
    <source>
        <dbReference type="HAMAP-Rule" id="MF_00181"/>
    </source>
</evidence>
<dbReference type="KEGG" id="svp:Pan189_15010"/>
<gene>
    <name evidence="8 10" type="primary">pepA</name>
    <name evidence="10" type="ORF">Pan189_15010</name>
</gene>
<evidence type="ECO:0000313" key="11">
    <source>
        <dbReference type="Proteomes" id="UP000317318"/>
    </source>
</evidence>
<comment type="catalytic activity">
    <reaction evidence="1 8">
        <text>Release of an N-terminal amino acid, Xaa-|-Yaa-, in which Xaa is preferably Leu, but may be other amino acids including Pro although not Arg or Lys, and Yaa may be Pro. Amino acid amides and methyl esters are also readily hydrolyzed, but rates on arylamides are exceedingly low.</text>
        <dbReference type="EC" id="3.4.11.1"/>
    </reaction>
</comment>
<dbReference type="Pfam" id="PF02789">
    <property type="entry name" value="Peptidase_M17_N"/>
    <property type="match status" value="1"/>
</dbReference>
<dbReference type="NCBIfam" id="NF002083">
    <property type="entry name" value="PRK00913.3-5"/>
    <property type="match status" value="1"/>
</dbReference>
<dbReference type="GO" id="GO:0030145">
    <property type="term" value="F:manganese ion binding"/>
    <property type="evidence" value="ECO:0007669"/>
    <property type="project" value="UniProtKB-UniRule"/>
</dbReference>
<feature type="binding site" evidence="8">
    <location>
        <position position="266"/>
    </location>
    <ligand>
        <name>Mn(2+)</name>
        <dbReference type="ChEBI" id="CHEBI:29035"/>
        <label>2</label>
    </ligand>
</feature>
<evidence type="ECO:0000256" key="3">
    <source>
        <dbReference type="ARBA" id="ARBA00009528"/>
    </source>
</evidence>
<dbReference type="PROSITE" id="PS00631">
    <property type="entry name" value="CYTOSOL_AP"/>
    <property type="match status" value="1"/>
</dbReference>
<dbReference type="InterPro" id="IPR008283">
    <property type="entry name" value="Peptidase_M17_N"/>
</dbReference>
<keyword evidence="7 8" id="KW-0464">Manganese</keyword>
<feature type="binding site" evidence="8">
    <location>
        <position position="271"/>
    </location>
    <ligand>
        <name>Mn(2+)</name>
        <dbReference type="ChEBI" id="CHEBI:29035"/>
        <label>2</label>
    </ligand>
</feature>
<dbReference type="PANTHER" id="PTHR11963:SF23">
    <property type="entry name" value="CYTOSOL AMINOPEPTIDASE"/>
    <property type="match status" value="1"/>
</dbReference>
<dbReference type="EC" id="3.4.11.10" evidence="8"/>
<evidence type="ECO:0000259" key="9">
    <source>
        <dbReference type="PROSITE" id="PS00631"/>
    </source>
</evidence>
<dbReference type="PRINTS" id="PR00481">
    <property type="entry name" value="LAMNOPPTDASE"/>
</dbReference>
<comment type="subcellular location">
    <subcellularLocation>
        <location evidence="8">Cytoplasm</location>
    </subcellularLocation>
</comment>
<dbReference type="GO" id="GO:0070006">
    <property type="term" value="F:metalloaminopeptidase activity"/>
    <property type="evidence" value="ECO:0007669"/>
    <property type="project" value="InterPro"/>
</dbReference>
<dbReference type="GO" id="GO:0006508">
    <property type="term" value="P:proteolysis"/>
    <property type="evidence" value="ECO:0007669"/>
    <property type="project" value="UniProtKB-KW"/>
</dbReference>
<keyword evidence="5 8" id="KW-0645">Protease</keyword>
<dbReference type="NCBIfam" id="NF002074">
    <property type="entry name" value="PRK00913.1-4"/>
    <property type="match status" value="1"/>
</dbReference>
<feature type="binding site" evidence="8">
    <location>
        <position position="350"/>
    </location>
    <ligand>
        <name>Mn(2+)</name>
        <dbReference type="ChEBI" id="CHEBI:29035"/>
        <label>1</label>
    </ligand>
</feature>
<feature type="binding site" evidence="8">
    <location>
        <position position="271"/>
    </location>
    <ligand>
        <name>Mn(2+)</name>
        <dbReference type="ChEBI" id="CHEBI:29035"/>
        <label>1</label>
    </ligand>
</feature>
<evidence type="ECO:0000313" key="10">
    <source>
        <dbReference type="EMBL" id="QDT37133.1"/>
    </source>
</evidence>
<evidence type="ECO:0000256" key="7">
    <source>
        <dbReference type="ARBA" id="ARBA00023211"/>
    </source>
</evidence>
<feature type="active site" evidence="8">
    <location>
        <position position="352"/>
    </location>
</feature>
<dbReference type="InterPro" id="IPR000819">
    <property type="entry name" value="Peptidase_M17_C"/>
</dbReference>
<dbReference type="RefSeq" id="WP_310821207.1">
    <property type="nucleotide sequence ID" value="NZ_CP036268.1"/>
</dbReference>
<dbReference type="InterPro" id="IPR011356">
    <property type="entry name" value="Leucine_aapep/pepB"/>
</dbReference>
<protein>
    <recommendedName>
        <fullName evidence="8">Probable cytosol aminopeptidase</fullName>
        <ecNumber evidence="8">3.4.11.1</ecNumber>
    </recommendedName>
    <alternativeName>
        <fullName evidence="8">Leucine aminopeptidase</fullName>
        <shortName evidence="8">LAP</shortName>
        <ecNumber evidence="8">3.4.11.10</ecNumber>
    </alternativeName>
    <alternativeName>
        <fullName evidence="8">Leucyl aminopeptidase</fullName>
    </alternativeName>
</protein>
<evidence type="ECO:0000256" key="5">
    <source>
        <dbReference type="ARBA" id="ARBA00022670"/>
    </source>
</evidence>
<organism evidence="10 11">
    <name type="scientific">Stratiformator vulcanicus</name>
    <dbReference type="NCBI Taxonomy" id="2527980"/>
    <lineage>
        <taxon>Bacteria</taxon>
        <taxon>Pseudomonadati</taxon>
        <taxon>Planctomycetota</taxon>
        <taxon>Planctomycetia</taxon>
        <taxon>Planctomycetales</taxon>
        <taxon>Planctomycetaceae</taxon>
        <taxon>Stratiformator</taxon>
    </lineage>
</organism>
<name>A0A517QZW4_9PLAN</name>
<dbReference type="InterPro" id="IPR043472">
    <property type="entry name" value="Macro_dom-like"/>
</dbReference>
<feature type="active site" evidence="8">
    <location>
        <position position="278"/>
    </location>
</feature>
<feature type="binding site" evidence="8">
    <location>
        <position position="289"/>
    </location>
    <ligand>
        <name>Mn(2+)</name>
        <dbReference type="ChEBI" id="CHEBI:29035"/>
        <label>2</label>
    </ligand>
</feature>
<dbReference type="InterPro" id="IPR023042">
    <property type="entry name" value="Peptidase_M17_leu_NH2_pept"/>
</dbReference>
<reference evidence="10 11" key="1">
    <citation type="submission" date="2019-02" db="EMBL/GenBank/DDBJ databases">
        <title>Deep-cultivation of Planctomycetes and their phenomic and genomic characterization uncovers novel biology.</title>
        <authorList>
            <person name="Wiegand S."/>
            <person name="Jogler M."/>
            <person name="Boedeker C."/>
            <person name="Pinto D."/>
            <person name="Vollmers J."/>
            <person name="Rivas-Marin E."/>
            <person name="Kohn T."/>
            <person name="Peeters S.H."/>
            <person name="Heuer A."/>
            <person name="Rast P."/>
            <person name="Oberbeckmann S."/>
            <person name="Bunk B."/>
            <person name="Jeske O."/>
            <person name="Meyerdierks A."/>
            <person name="Storesund J.E."/>
            <person name="Kallscheuer N."/>
            <person name="Luecker S."/>
            <person name="Lage O.M."/>
            <person name="Pohl T."/>
            <person name="Merkel B.J."/>
            <person name="Hornburger P."/>
            <person name="Mueller R.-W."/>
            <person name="Bruemmer F."/>
            <person name="Labrenz M."/>
            <person name="Spormann A.M."/>
            <person name="Op den Camp H."/>
            <person name="Overmann J."/>
            <person name="Amann R."/>
            <person name="Jetten M.S.M."/>
            <person name="Mascher T."/>
            <person name="Medema M.H."/>
            <person name="Devos D.P."/>
            <person name="Kaster A.-K."/>
            <person name="Ovreas L."/>
            <person name="Rohde M."/>
            <person name="Galperin M.Y."/>
            <person name="Jogler C."/>
        </authorList>
    </citation>
    <scope>NUCLEOTIDE SEQUENCE [LARGE SCALE GENOMIC DNA]</scope>
    <source>
        <strain evidence="10 11">Pan189</strain>
    </source>
</reference>
<dbReference type="HAMAP" id="MF_00181">
    <property type="entry name" value="Cytosol_peptidase_M17"/>
    <property type="match status" value="1"/>
</dbReference>
<dbReference type="CDD" id="cd00433">
    <property type="entry name" value="Peptidase_M17"/>
    <property type="match status" value="1"/>
</dbReference>
<comment type="catalytic activity">
    <reaction evidence="2 8">
        <text>Release of an N-terminal amino acid, preferentially leucine, but not glutamic or aspartic acids.</text>
        <dbReference type="EC" id="3.4.11.10"/>
    </reaction>
</comment>
<dbReference type="Gene3D" id="3.40.220.10">
    <property type="entry name" value="Leucine Aminopeptidase, subunit E, domain 1"/>
    <property type="match status" value="1"/>
</dbReference>
<proteinExistence type="inferred from homology"/>
<sequence length="501" mass="53334">MKCEVASTDWNKIAADWLVVGVPSEGEAGPGKSAFDMSLRERIARLRESGDLTGKLGETLALRDVPEIAAKRLLFVGIGDPKELTRGKLGKAIRTAARLISEKKTERVAFDCPQAAVDKLELDTAICTVTAEAIVGSVGQGLYQNEPKRFPFESITVLVETEAVATAAADGLQRGHVIGESINLTRELVNRPAADIYPESVAERVRELAEHVSFEVEVLELESLQREQMGSLLAVAQGSDKPPRVVVMKHNGATKPDAPTLALVGKGVTFDSGGLSMKPSEGMKDMKCDMAGGATVIGVIAAAARLKLPVNLIGYVGLVENMVSGNSYKLGDVLKSRSGITIEVLNTDAEGRLVLADVLDYAVEKGCDHLIDLATLTGACVVALGDEVVGAFTNNEVWCNEVRAAAHLTGEHVWELPMHEHFAELLKSDVADCKNVGPRWGGAITAAKFLEQFVDETPWVHLDIAGPAYAQSSRGDQEGGGTGAMVRSLIELAAEYGANRG</sequence>
<keyword evidence="6 8" id="KW-0378">Hydrolase</keyword>
<feature type="binding site" evidence="8">
    <location>
        <position position="348"/>
    </location>
    <ligand>
        <name>Mn(2+)</name>
        <dbReference type="ChEBI" id="CHEBI:29035"/>
        <label>1</label>
    </ligand>
</feature>
<evidence type="ECO:0000256" key="4">
    <source>
        <dbReference type="ARBA" id="ARBA00022438"/>
    </source>
</evidence>
<dbReference type="GO" id="GO:0005737">
    <property type="term" value="C:cytoplasm"/>
    <property type="evidence" value="ECO:0007669"/>
    <property type="project" value="UniProtKB-SubCell"/>
</dbReference>
<dbReference type="SUPFAM" id="SSF53187">
    <property type="entry name" value="Zn-dependent exopeptidases"/>
    <property type="match status" value="1"/>
</dbReference>
<keyword evidence="11" id="KW-1185">Reference proteome</keyword>
<comment type="similarity">
    <text evidence="3 8">Belongs to the peptidase M17 family.</text>
</comment>
<feature type="domain" description="Cytosol aminopeptidase" evidence="9">
    <location>
        <begin position="346"/>
        <end position="353"/>
    </location>
</feature>
<evidence type="ECO:0000256" key="2">
    <source>
        <dbReference type="ARBA" id="ARBA00000967"/>
    </source>
</evidence>
<keyword evidence="8" id="KW-0479">Metal-binding</keyword>
<dbReference type="SUPFAM" id="SSF52949">
    <property type="entry name" value="Macro domain-like"/>
    <property type="match status" value="1"/>
</dbReference>
<dbReference type="EC" id="3.4.11.1" evidence="8"/>
<accession>A0A517QZW4</accession>
<dbReference type="Gene3D" id="3.40.630.10">
    <property type="entry name" value="Zn peptidases"/>
    <property type="match status" value="1"/>
</dbReference>
<keyword evidence="8" id="KW-0963">Cytoplasm</keyword>
<dbReference type="Pfam" id="PF00883">
    <property type="entry name" value="Peptidase_M17"/>
    <property type="match status" value="1"/>
</dbReference>
<comment type="function">
    <text evidence="8">Presumably involved in the processing and regular turnover of intracellular proteins. Catalyzes the removal of unsubstituted N-terminal amino acids from various peptides.</text>
</comment>
<dbReference type="PANTHER" id="PTHR11963">
    <property type="entry name" value="LEUCINE AMINOPEPTIDASE-RELATED"/>
    <property type="match status" value="1"/>
</dbReference>
<feature type="binding site" evidence="8">
    <location>
        <position position="350"/>
    </location>
    <ligand>
        <name>Mn(2+)</name>
        <dbReference type="ChEBI" id="CHEBI:29035"/>
        <label>2</label>
    </ligand>
</feature>
<dbReference type="Proteomes" id="UP000317318">
    <property type="component" value="Chromosome"/>
</dbReference>
<keyword evidence="4 8" id="KW-0031">Aminopeptidase</keyword>
<comment type="cofactor">
    <cofactor evidence="8">
        <name>Mn(2+)</name>
        <dbReference type="ChEBI" id="CHEBI:29035"/>
    </cofactor>
    <text evidence="8">Binds 2 manganese ions per subunit.</text>
</comment>
<dbReference type="AlphaFoldDB" id="A0A517QZW4"/>